<feature type="region of interest" description="Disordered" evidence="1">
    <location>
        <begin position="193"/>
        <end position="222"/>
    </location>
</feature>
<evidence type="ECO:0000256" key="1">
    <source>
        <dbReference type="SAM" id="MobiDB-lite"/>
    </source>
</evidence>
<dbReference type="EMBL" id="KN846972">
    <property type="protein sequence ID" value="KIW79786.1"/>
    <property type="molecule type" value="Genomic_DNA"/>
</dbReference>
<proteinExistence type="predicted"/>
<dbReference type="RefSeq" id="XP_013283594.1">
    <property type="nucleotide sequence ID" value="XM_013428140.1"/>
</dbReference>
<dbReference type="VEuPathDB" id="FungiDB:Z517_06401"/>
<dbReference type="HOGENOM" id="CLU_041809_3_0_1"/>
<reference evidence="3 4" key="1">
    <citation type="submission" date="2015-01" db="EMBL/GenBank/DDBJ databases">
        <title>The Genome Sequence of Fonsecaea pedrosoi CBS 271.37.</title>
        <authorList>
            <consortium name="The Broad Institute Genomics Platform"/>
            <person name="Cuomo C."/>
            <person name="de Hoog S."/>
            <person name="Gorbushina A."/>
            <person name="Stielow B."/>
            <person name="Teixiera M."/>
            <person name="Abouelleil A."/>
            <person name="Chapman S.B."/>
            <person name="Priest M."/>
            <person name="Young S.K."/>
            <person name="Wortman J."/>
            <person name="Nusbaum C."/>
            <person name="Birren B."/>
        </authorList>
    </citation>
    <scope>NUCLEOTIDE SEQUENCE [LARGE SCALE GENOMIC DNA]</scope>
    <source>
        <strain evidence="3 4">CBS 271.37</strain>
    </source>
</reference>
<organism evidence="3 4">
    <name type="scientific">Fonsecaea pedrosoi CBS 271.37</name>
    <dbReference type="NCBI Taxonomy" id="1442368"/>
    <lineage>
        <taxon>Eukaryota</taxon>
        <taxon>Fungi</taxon>
        <taxon>Dikarya</taxon>
        <taxon>Ascomycota</taxon>
        <taxon>Pezizomycotina</taxon>
        <taxon>Eurotiomycetes</taxon>
        <taxon>Chaetothyriomycetidae</taxon>
        <taxon>Chaetothyriales</taxon>
        <taxon>Herpotrichiellaceae</taxon>
        <taxon>Fonsecaea</taxon>
    </lineage>
</organism>
<evidence type="ECO:0000256" key="2">
    <source>
        <dbReference type="SAM" id="Phobius"/>
    </source>
</evidence>
<feature type="compositionally biased region" description="Acidic residues" evidence="1">
    <location>
        <begin position="198"/>
        <end position="210"/>
    </location>
</feature>
<keyword evidence="2" id="KW-0472">Membrane</keyword>
<sequence length="303" mass="35055">MLLNHLLLGLFGLWAIYFFLVKLILFKLILNIILPLIIRYLLIPALPDCVRPYAERALEKCDEHCYAIPLEPKGPSNRDVYRTAMILTRVTDRDVVTEILDLAELWHDVHLVSRIDPEPVNVNDREHSRNSHKPGLIYVEAELPATLPPKALRSITFSTSSRDQGHTTEMQDVGTYRNSKTWFEVEIYPPGQSVRSADEEDMSSSEDEEEPPPKPPRKSQVEGELVFDFPPRKIITNIHAGQEFKTHTVTWHYDDEDPDIRRLIRTMGAGWKVAISVWAQAHTWENYVRSARIDYRVHTVRKL</sequence>
<evidence type="ECO:0000313" key="4">
    <source>
        <dbReference type="Proteomes" id="UP000053029"/>
    </source>
</evidence>
<dbReference type="AlphaFoldDB" id="A0A0D2DPU4"/>
<keyword evidence="4" id="KW-1185">Reference proteome</keyword>
<evidence type="ECO:0000313" key="3">
    <source>
        <dbReference type="EMBL" id="KIW79786.1"/>
    </source>
</evidence>
<dbReference type="GeneID" id="25305891"/>
<keyword evidence="2" id="KW-1133">Transmembrane helix</keyword>
<keyword evidence="2" id="KW-0812">Transmembrane</keyword>
<name>A0A0D2DPU4_9EURO</name>
<protein>
    <submittedName>
        <fullName evidence="3">Uncharacterized protein</fullName>
    </submittedName>
</protein>
<accession>A0A0D2DPU4</accession>
<dbReference type="Proteomes" id="UP000053029">
    <property type="component" value="Unassembled WGS sequence"/>
</dbReference>
<dbReference type="OrthoDB" id="195446at2759"/>
<feature type="transmembrane region" description="Helical" evidence="2">
    <location>
        <begin position="6"/>
        <end position="30"/>
    </location>
</feature>
<dbReference type="STRING" id="1442368.A0A0D2DPU4"/>
<gene>
    <name evidence="3" type="ORF">Z517_06401</name>
</gene>